<dbReference type="SMART" id="SM00028">
    <property type="entry name" value="TPR"/>
    <property type="match status" value="3"/>
</dbReference>
<reference evidence="2 3" key="1">
    <citation type="submission" date="2023-07" db="EMBL/GenBank/DDBJ databases">
        <title>Sorghum-associated microbial communities from plants grown in Nebraska, USA.</title>
        <authorList>
            <person name="Schachtman D."/>
        </authorList>
    </citation>
    <scope>NUCLEOTIDE SEQUENCE [LARGE SCALE GENOMIC DNA]</scope>
    <source>
        <strain evidence="2 3">DS1781</strain>
    </source>
</reference>
<feature type="domain" description="CHAT" evidence="1">
    <location>
        <begin position="438"/>
        <end position="702"/>
    </location>
</feature>
<dbReference type="Pfam" id="PF12770">
    <property type="entry name" value="CHAT"/>
    <property type="match status" value="1"/>
</dbReference>
<sequence length="714" mass="76852">MQSLSGFGRAHLARRWIGAGALGLAALLGGPGALAQVPDAEAAASKQEQARLADTDTLLALTSDGAVLYGQDSPKLSGYQYCSQAVALAEAGEFRQSVRAASKALHLASTTRDPNLLAMANRDLAIVYSYSGQLEKAEEFAREALKHEARDPKLVVGPANKVIGDVQTRRGDYAGAVASYETALANSSQRYAPLVQSSLVNALIESGDAPRARQLLGTLPTPREASLAGQLERTRARLLLAENKPAEARDLYLQLTTRSVGTDSGYYRLWAWDGVARSELALGQKQAAADAVGRALGGVDAVRAKFRSEEFKMGLFSDLQSVFERGVGLYSEVGDARRAFELSERSRSRALLDAVRGRARLNSEAAATVDLATLQRTLAPDERVLQFHALPDRLQAWVVSPAGIESKSIAIKRDDLTELVETFRNSVVRGRRAAIANADKLGAALIGPLGLKSGERLVIVPHGPLHYLPFQALRVDGRYLIETHPVSVAPSMSIAVQLAQRSPRAEPVLTAFGNPRIEDKYDLPGAETEVKQLARLFPRNSVYMGAAATKTQFRDVAARAPLMHVAAHAEADQVDPLYSRILLANEGGKQNFLEAHEILELPMQGSALVTLSACESGLGRIAQGDEVLGFTRSFLSAGTGSLIASLWPVSDDATAILMGTLYAELARGRDIQQAMQAGQLAVLKEPRMSHPFFWAPFNLIGNWRLKVRSAEAAQ</sequence>
<evidence type="ECO:0000313" key="2">
    <source>
        <dbReference type="EMBL" id="MDR6534994.1"/>
    </source>
</evidence>
<evidence type="ECO:0000313" key="3">
    <source>
        <dbReference type="Proteomes" id="UP001184230"/>
    </source>
</evidence>
<dbReference type="InterPro" id="IPR019734">
    <property type="entry name" value="TPR_rpt"/>
</dbReference>
<dbReference type="Gene3D" id="1.25.40.10">
    <property type="entry name" value="Tetratricopeptide repeat domain"/>
    <property type="match status" value="1"/>
</dbReference>
<dbReference type="InterPro" id="IPR011990">
    <property type="entry name" value="TPR-like_helical_dom_sf"/>
</dbReference>
<proteinExistence type="predicted"/>
<dbReference type="PANTHER" id="PTHR10098">
    <property type="entry name" value="RAPSYN-RELATED"/>
    <property type="match status" value="1"/>
</dbReference>
<comment type="caution">
    <text evidence="2">The sequence shown here is derived from an EMBL/GenBank/DDBJ whole genome shotgun (WGS) entry which is preliminary data.</text>
</comment>
<keyword evidence="3" id="KW-1185">Reference proteome</keyword>
<dbReference type="EMBL" id="JAVDRF010000001">
    <property type="protein sequence ID" value="MDR6534994.1"/>
    <property type="molecule type" value="Genomic_DNA"/>
</dbReference>
<dbReference type="Proteomes" id="UP001184230">
    <property type="component" value="Unassembled WGS sequence"/>
</dbReference>
<evidence type="ECO:0000259" key="1">
    <source>
        <dbReference type="Pfam" id="PF12770"/>
    </source>
</evidence>
<dbReference type="InterPro" id="IPR024983">
    <property type="entry name" value="CHAT_dom"/>
</dbReference>
<dbReference type="RefSeq" id="WP_309898647.1">
    <property type="nucleotide sequence ID" value="NZ_JAVDRF010000001.1"/>
</dbReference>
<name>A0ABU1N985_9BURK</name>
<organism evidence="2 3">
    <name type="scientific">Variovorax soli</name>
    <dbReference type="NCBI Taxonomy" id="376815"/>
    <lineage>
        <taxon>Bacteria</taxon>
        <taxon>Pseudomonadati</taxon>
        <taxon>Pseudomonadota</taxon>
        <taxon>Betaproteobacteria</taxon>
        <taxon>Burkholderiales</taxon>
        <taxon>Comamonadaceae</taxon>
        <taxon>Variovorax</taxon>
    </lineage>
</organism>
<gene>
    <name evidence="2" type="ORF">J2739_000754</name>
</gene>
<dbReference type="SUPFAM" id="SSF48452">
    <property type="entry name" value="TPR-like"/>
    <property type="match status" value="1"/>
</dbReference>
<protein>
    <submittedName>
        <fullName evidence="2">CHAT domain-containing protein/predicted negative regulator of RcsB-dependent stress response</fullName>
    </submittedName>
</protein>
<accession>A0ABU1N985</accession>